<evidence type="ECO:0000313" key="2">
    <source>
        <dbReference type="EMBL" id="MBB6120653.1"/>
    </source>
</evidence>
<accession>A0A841IPQ6</accession>
<protein>
    <submittedName>
        <fullName evidence="2">Uncharacterized protein</fullName>
    </submittedName>
</protein>
<dbReference type="EMBL" id="JACHJO010000007">
    <property type="protein sequence ID" value="MBB6120653.1"/>
    <property type="molecule type" value="Genomic_DNA"/>
</dbReference>
<dbReference type="RefSeq" id="WP_184291915.1">
    <property type="nucleotide sequence ID" value="NZ_JACHJO010000007.1"/>
</dbReference>
<sequence length="260" mass="28360">MPTPQYPDLGDPRRPSPTGPPGRSGARSGPPRVRGPLARVLGFRLSSRAPHPSEPLGAAPRARTRSSTHPRARRCSLLRLRPDRPALRDRGAGFVETAAVTLLVAAVMVAVYQLELSSTFNEGVRQMVCLVEGPECGEETWVDADRPEAPEAYEWGRGNPNALDNQNLARNMAENRGWTEGEWQCLSNLWSAVSQWDHTLTNPDDGAIGISGFVPGRHGSMPQGFRGSPSVQISWGLGYIADTYGTPCAAWSYWQGGHFY</sequence>
<keyword evidence="3" id="KW-1185">Reference proteome</keyword>
<gene>
    <name evidence="2" type="ORF">FHS13_002610</name>
</gene>
<feature type="compositionally biased region" description="Low complexity" evidence="1">
    <location>
        <begin position="21"/>
        <end position="36"/>
    </location>
</feature>
<reference evidence="2 3" key="1">
    <citation type="submission" date="2020-08" db="EMBL/GenBank/DDBJ databases">
        <title>Genomic Encyclopedia of Type Strains, Phase III (KMG-III): the genomes of soil and plant-associated and newly described type strains.</title>
        <authorList>
            <person name="Whitman W."/>
        </authorList>
    </citation>
    <scope>NUCLEOTIDE SEQUENCE [LARGE SCALE GENOMIC DNA]</scope>
    <source>
        <strain evidence="2 3">CECT 8712</strain>
    </source>
</reference>
<proteinExistence type="predicted"/>
<feature type="compositionally biased region" description="Basic residues" evidence="1">
    <location>
        <begin position="62"/>
        <end position="74"/>
    </location>
</feature>
<feature type="region of interest" description="Disordered" evidence="1">
    <location>
        <begin position="1"/>
        <end position="74"/>
    </location>
</feature>
<organism evidence="2 3">
    <name type="scientific">Nocardiopsis algeriensis</name>
    <dbReference type="NCBI Taxonomy" id="1478215"/>
    <lineage>
        <taxon>Bacteria</taxon>
        <taxon>Bacillati</taxon>
        <taxon>Actinomycetota</taxon>
        <taxon>Actinomycetes</taxon>
        <taxon>Streptosporangiales</taxon>
        <taxon>Nocardiopsidaceae</taxon>
        <taxon>Nocardiopsis</taxon>
    </lineage>
</organism>
<evidence type="ECO:0000256" key="1">
    <source>
        <dbReference type="SAM" id="MobiDB-lite"/>
    </source>
</evidence>
<evidence type="ECO:0000313" key="3">
    <source>
        <dbReference type="Proteomes" id="UP000536604"/>
    </source>
</evidence>
<name>A0A841IPQ6_9ACTN</name>
<dbReference type="AlphaFoldDB" id="A0A841IPQ6"/>
<comment type="caution">
    <text evidence="2">The sequence shown here is derived from an EMBL/GenBank/DDBJ whole genome shotgun (WGS) entry which is preliminary data.</text>
</comment>
<dbReference type="Proteomes" id="UP000536604">
    <property type="component" value="Unassembled WGS sequence"/>
</dbReference>